<dbReference type="InterPro" id="IPR035992">
    <property type="entry name" value="Ricin_B-like_lectins"/>
</dbReference>
<dbReference type="OrthoDB" id="26589at2759"/>
<dbReference type="CDD" id="cd00161">
    <property type="entry name" value="beta-trefoil_Ricin-like"/>
    <property type="match status" value="1"/>
</dbReference>
<keyword evidence="1" id="KW-0472">Membrane</keyword>
<keyword evidence="1" id="KW-0812">Transmembrane</keyword>
<dbReference type="EMBL" id="GALX01005439">
    <property type="protein sequence ID" value="JAB63027.1"/>
    <property type="molecule type" value="Transcribed_RNA"/>
</dbReference>
<sequence length="157" mass="17909">NRSSKIMLLKTLICVVLIQIAITWGYPQKFMIKNKKTGMVLDGAKKDIAIGQWKNRNTQIWTLEGSDTPGHYIVRNIGNQKVLDACPVTRAIFTWSKHGGRNQRWKLNANDDTRIQVEFYPNDFMVHKGNKVKLQGSKEGDDSDIWLLVEPQSVPTV</sequence>
<evidence type="ECO:0000259" key="2">
    <source>
        <dbReference type="Pfam" id="PF14200"/>
    </source>
</evidence>
<reference evidence="3" key="1">
    <citation type="submission" date="2013-07" db="EMBL/GenBank/DDBJ databases">
        <title>Midgut Transcriptome Profiling of Anoplphora glabripennis, a Lignocellulose Degrading, Wood-Boring Cerambycid.</title>
        <authorList>
            <person name="Scully E.D."/>
            <person name="Hoover K."/>
            <person name="Carlson J.E."/>
            <person name="Tien M."/>
            <person name="Geib S.M."/>
        </authorList>
    </citation>
    <scope>NUCLEOTIDE SEQUENCE</scope>
</reference>
<dbReference type="Pfam" id="PF14200">
    <property type="entry name" value="RicinB_lectin_2"/>
    <property type="match status" value="1"/>
</dbReference>
<dbReference type="InterPro" id="IPR000772">
    <property type="entry name" value="Ricin_B_lectin"/>
</dbReference>
<dbReference type="Gene3D" id="2.80.10.50">
    <property type="match status" value="1"/>
</dbReference>
<dbReference type="SUPFAM" id="SSF50370">
    <property type="entry name" value="Ricin B-like lectins"/>
    <property type="match status" value="1"/>
</dbReference>
<feature type="domain" description="Ricin B lectin" evidence="2">
    <location>
        <begin position="58"/>
        <end position="115"/>
    </location>
</feature>
<feature type="non-terminal residue" evidence="3">
    <location>
        <position position="1"/>
    </location>
</feature>
<evidence type="ECO:0000313" key="3">
    <source>
        <dbReference type="EMBL" id="JAB63027.1"/>
    </source>
</evidence>
<keyword evidence="1" id="KW-1133">Transmembrane helix</keyword>
<protein>
    <recommendedName>
        <fullName evidence="2">Ricin B lectin domain-containing protein</fullName>
    </recommendedName>
</protein>
<organism evidence="3">
    <name type="scientific">Anoplophora glabripennis</name>
    <name type="common">Asian longhorn beetle</name>
    <name type="synonym">Anoplophora nobilis</name>
    <dbReference type="NCBI Taxonomy" id="217634"/>
    <lineage>
        <taxon>Eukaryota</taxon>
        <taxon>Metazoa</taxon>
        <taxon>Ecdysozoa</taxon>
        <taxon>Arthropoda</taxon>
        <taxon>Hexapoda</taxon>
        <taxon>Insecta</taxon>
        <taxon>Pterygota</taxon>
        <taxon>Neoptera</taxon>
        <taxon>Endopterygota</taxon>
        <taxon>Coleoptera</taxon>
        <taxon>Polyphaga</taxon>
        <taxon>Cucujiformia</taxon>
        <taxon>Chrysomeloidea</taxon>
        <taxon>Cerambycidae</taxon>
        <taxon>Lamiinae</taxon>
        <taxon>Lamiini</taxon>
        <taxon>Anoplophora</taxon>
    </lineage>
</organism>
<evidence type="ECO:0000256" key="1">
    <source>
        <dbReference type="SAM" id="Phobius"/>
    </source>
</evidence>
<dbReference type="AlphaFoldDB" id="V5GN83"/>
<feature type="transmembrane region" description="Helical" evidence="1">
    <location>
        <begin position="6"/>
        <end position="26"/>
    </location>
</feature>
<name>V5GN83_ANOGL</name>
<proteinExistence type="predicted"/>
<accession>V5GN83</accession>